<reference evidence="2" key="1">
    <citation type="journal article" date="2019" name="Int. J. Syst. Evol. Microbiol.">
        <title>The Global Catalogue of Microorganisms (GCM) 10K type strain sequencing project: providing services to taxonomists for standard genome sequencing and annotation.</title>
        <authorList>
            <consortium name="The Broad Institute Genomics Platform"/>
            <consortium name="The Broad Institute Genome Sequencing Center for Infectious Disease"/>
            <person name="Wu L."/>
            <person name="Ma J."/>
        </authorList>
    </citation>
    <scope>NUCLEOTIDE SEQUENCE [LARGE SCALE GENOMIC DNA]</scope>
    <source>
        <strain evidence="2">ZS-22-S1</strain>
    </source>
</reference>
<dbReference type="Proteomes" id="UP001595859">
    <property type="component" value="Unassembled WGS sequence"/>
</dbReference>
<evidence type="ECO:0000313" key="2">
    <source>
        <dbReference type="Proteomes" id="UP001595859"/>
    </source>
</evidence>
<sequence length="80" mass="8735">MRTTMPSLKLTCLEGDQCSVYLEPWGREYILVKGDVFHVQTEALASGDIEISYVGGGISIAFYADVPIHITDGTARNLSI</sequence>
<gene>
    <name evidence="1" type="ORF">ACFPCV_05805</name>
</gene>
<accession>A0ABV9RUL7</accession>
<comment type="caution">
    <text evidence="1">The sequence shown here is derived from an EMBL/GenBank/DDBJ whole genome shotgun (WGS) entry which is preliminary data.</text>
</comment>
<evidence type="ECO:0000313" key="1">
    <source>
        <dbReference type="EMBL" id="MFC4853010.1"/>
    </source>
</evidence>
<dbReference type="RefSeq" id="WP_378054956.1">
    <property type="nucleotide sequence ID" value="NZ_JBHSIS010000002.1"/>
</dbReference>
<proteinExistence type="predicted"/>
<protein>
    <submittedName>
        <fullName evidence="1">Uncharacterized protein</fullName>
    </submittedName>
</protein>
<name>A0ABV9RUL7_9PSEU</name>
<dbReference type="EMBL" id="JBHSIS010000002">
    <property type="protein sequence ID" value="MFC4853010.1"/>
    <property type="molecule type" value="Genomic_DNA"/>
</dbReference>
<keyword evidence="2" id="KW-1185">Reference proteome</keyword>
<organism evidence="1 2">
    <name type="scientific">Actinophytocola glycyrrhizae</name>
    <dbReference type="NCBI Taxonomy" id="2044873"/>
    <lineage>
        <taxon>Bacteria</taxon>
        <taxon>Bacillati</taxon>
        <taxon>Actinomycetota</taxon>
        <taxon>Actinomycetes</taxon>
        <taxon>Pseudonocardiales</taxon>
        <taxon>Pseudonocardiaceae</taxon>
    </lineage>
</organism>